<proteinExistence type="inferred from homology"/>
<dbReference type="GO" id="GO:0016491">
    <property type="term" value="F:oxidoreductase activity"/>
    <property type="evidence" value="ECO:0007669"/>
    <property type="project" value="UniProtKB-UniRule"/>
</dbReference>
<evidence type="ECO:0000256" key="18">
    <source>
        <dbReference type="RuleBase" id="RU362117"/>
    </source>
</evidence>
<evidence type="ECO:0000256" key="5">
    <source>
        <dbReference type="ARBA" id="ARBA00022617"/>
    </source>
</evidence>
<dbReference type="PIRSF" id="PIRSF038885">
    <property type="entry name" value="COB"/>
    <property type="match status" value="1"/>
</dbReference>
<dbReference type="AlphaFoldDB" id="A0A0F6Q0W4"/>
<dbReference type="InterPro" id="IPR027387">
    <property type="entry name" value="Cytb/b6-like_sf"/>
</dbReference>
<dbReference type="Pfam" id="PF00033">
    <property type="entry name" value="Cytochrome_B"/>
    <property type="match status" value="1"/>
</dbReference>
<feature type="transmembrane region" description="Helical" evidence="18">
    <location>
        <begin position="179"/>
        <end position="201"/>
    </location>
</feature>
<dbReference type="InterPro" id="IPR005797">
    <property type="entry name" value="Cyt_b/b6_N"/>
</dbReference>
<keyword evidence="6 18" id="KW-0679">Respiratory chain</keyword>
<evidence type="ECO:0000256" key="13">
    <source>
        <dbReference type="ARBA" id="ARBA00023075"/>
    </source>
</evidence>
<comment type="subcellular location">
    <subcellularLocation>
        <location evidence="2">Mitochondrion inner membrane</location>
        <topology evidence="2">Multi-pass membrane protein</topology>
    </subcellularLocation>
</comment>
<dbReference type="GO" id="GO:0008121">
    <property type="term" value="F:quinol-cytochrome-c reductase activity"/>
    <property type="evidence" value="ECO:0007669"/>
    <property type="project" value="InterPro"/>
</dbReference>
<dbReference type="GeneID" id="24251202"/>
<keyword evidence="10 18" id="KW-0249">Electron transport</keyword>
<reference evidence="21" key="1">
    <citation type="journal article" date="2015" name="Mol. Phylogenet. Evol.">
        <title>Elucidating the phylogenetic position of Gnathostomulida and first mitochondrial genomes of Gnathostomulida, Gastrotricha and Polycladida (Platyhelminthes).</title>
        <authorList>
            <person name="Golombek A."/>
            <person name="Tobergte S."/>
            <person name="Struck T.H."/>
        </authorList>
    </citation>
    <scope>NUCLEOTIDE SEQUENCE</scope>
</reference>
<dbReference type="PROSITE" id="PS51002">
    <property type="entry name" value="CYTB_NTER"/>
    <property type="match status" value="1"/>
</dbReference>
<feature type="binding site" description="axial binding residue" evidence="17">
    <location>
        <position position="84"/>
    </location>
    <ligand>
        <name>heme b</name>
        <dbReference type="ChEBI" id="CHEBI:60344"/>
        <label>b562</label>
    </ligand>
    <ligandPart>
        <name>Fe</name>
        <dbReference type="ChEBI" id="CHEBI:18248"/>
    </ligandPart>
</feature>
<evidence type="ECO:0000256" key="2">
    <source>
        <dbReference type="ARBA" id="ARBA00004448"/>
    </source>
</evidence>
<evidence type="ECO:0000256" key="16">
    <source>
        <dbReference type="PIRSR" id="PIRSR038885-1"/>
    </source>
</evidence>
<evidence type="ECO:0000256" key="9">
    <source>
        <dbReference type="ARBA" id="ARBA00022792"/>
    </source>
</evidence>
<dbReference type="EMBL" id="KP965862">
    <property type="protein sequence ID" value="AKD00045.1"/>
    <property type="molecule type" value="Genomic_DNA"/>
</dbReference>
<gene>
    <name evidence="21" type="primary">cytb</name>
</gene>
<dbReference type="InterPro" id="IPR030689">
    <property type="entry name" value="Cytochrome_b"/>
</dbReference>
<keyword evidence="11 18" id="KW-1133">Transmembrane helix</keyword>
<keyword evidence="9" id="KW-0999">Mitochondrion inner membrane</keyword>
<evidence type="ECO:0000256" key="3">
    <source>
        <dbReference type="ARBA" id="ARBA00013531"/>
    </source>
</evidence>
<dbReference type="InterPro" id="IPR048259">
    <property type="entry name" value="Cytochrome_b_N_euk/bac"/>
</dbReference>
<feature type="transmembrane region" description="Helical" evidence="18">
    <location>
        <begin position="30"/>
        <end position="57"/>
    </location>
</feature>
<dbReference type="PANTHER" id="PTHR19271">
    <property type="entry name" value="CYTOCHROME B"/>
    <property type="match status" value="1"/>
</dbReference>
<evidence type="ECO:0000313" key="21">
    <source>
        <dbReference type="EMBL" id="AKD00045.1"/>
    </source>
</evidence>
<feature type="domain" description="Cytochrome b/b6 N-terminal region profile" evidence="19">
    <location>
        <begin position="1"/>
        <end position="210"/>
    </location>
</feature>
<evidence type="ECO:0000256" key="11">
    <source>
        <dbReference type="ARBA" id="ARBA00022989"/>
    </source>
</evidence>
<comment type="cofactor">
    <cofactor evidence="17">
        <name>heme</name>
        <dbReference type="ChEBI" id="CHEBI:30413"/>
    </cofactor>
    <text evidence="17">Binds 2 heme groups non-covalently.</text>
</comment>
<dbReference type="RefSeq" id="YP_009136570.1">
    <property type="nucleotide sequence ID" value="NC_026985.1"/>
</dbReference>
<dbReference type="InterPro" id="IPR048260">
    <property type="entry name" value="Cytochrome_b_C_euk/bac"/>
</dbReference>
<dbReference type="SUPFAM" id="SSF81648">
    <property type="entry name" value="a domain/subunit of cytochrome bc1 complex (Ubiquinol-cytochrome c reductase)"/>
    <property type="match status" value="1"/>
</dbReference>
<dbReference type="Gene3D" id="1.20.810.10">
    <property type="entry name" value="Cytochrome Bc1 Complex, Chain C"/>
    <property type="match status" value="1"/>
</dbReference>
<evidence type="ECO:0000256" key="14">
    <source>
        <dbReference type="ARBA" id="ARBA00023128"/>
    </source>
</evidence>
<evidence type="ECO:0000256" key="10">
    <source>
        <dbReference type="ARBA" id="ARBA00022982"/>
    </source>
</evidence>
<feature type="transmembrane region" description="Helical" evidence="18">
    <location>
        <begin position="230"/>
        <end position="251"/>
    </location>
</feature>
<accession>A0A0F6Q0W4</accession>
<feature type="transmembrane region" description="Helical" evidence="18">
    <location>
        <begin position="141"/>
        <end position="167"/>
    </location>
</feature>
<keyword evidence="12 17" id="KW-0408">Iron</keyword>
<evidence type="ECO:0000259" key="20">
    <source>
        <dbReference type="PROSITE" id="PS51003"/>
    </source>
</evidence>
<dbReference type="GO" id="GO:0005743">
    <property type="term" value="C:mitochondrial inner membrane"/>
    <property type="evidence" value="ECO:0007669"/>
    <property type="project" value="UniProtKB-SubCell"/>
</dbReference>
<evidence type="ECO:0000256" key="8">
    <source>
        <dbReference type="ARBA" id="ARBA00022723"/>
    </source>
</evidence>
<keyword evidence="4 18" id="KW-0813">Transport</keyword>
<keyword evidence="7 18" id="KW-0812">Transmembrane</keyword>
<dbReference type="CTD" id="4519"/>
<evidence type="ECO:0000259" key="19">
    <source>
        <dbReference type="PROSITE" id="PS51002"/>
    </source>
</evidence>
<keyword evidence="5 17" id="KW-0349">Heme</keyword>
<feature type="domain" description="Cytochrome b/b6 C-terminal region profile" evidence="20">
    <location>
        <begin position="211"/>
        <end position="373"/>
    </location>
</feature>
<evidence type="ECO:0000256" key="4">
    <source>
        <dbReference type="ARBA" id="ARBA00022448"/>
    </source>
</evidence>
<dbReference type="GO" id="GO:0006122">
    <property type="term" value="P:mitochondrial electron transport, ubiquinol to cytochrome c"/>
    <property type="evidence" value="ECO:0007669"/>
    <property type="project" value="TreeGrafter"/>
</dbReference>
<dbReference type="CDD" id="cd00284">
    <property type="entry name" value="Cytochrome_b_N"/>
    <property type="match status" value="1"/>
</dbReference>
<evidence type="ECO:0000256" key="1">
    <source>
        <dbReference type="ARBA" id="ARBA00002566"/>
    </source>
</evidence>
<feature type="binding site" evidence="16">
    <location>
        <position position="202"/>
    </location>
    <ligand>
        <name>a ubiquinone</name>
        <dbReference type="ChEBI" id="CHEBI:16389"/>
    </ligand>
</feature>
<feature type="transmembrane region" description="Helical" evidence="18">
    <location>
        <begin position="292"/>
        <end position="312"/>
    </location>
</feature>
<evidence type="ECO:0000256" key="6">
    <source>
        <dbReference type="ARBA" id="ARBA00022660"/>
    </source>
</evidence>
<evidence type="ECO:0000256" key="12">
    <source>
        <dbReference type="ARBA" id="ARBA00023004"/>
    </source>
</evidence>
<feature type="transmembrane region" description="Helical" evidence="18">
    <location>
        <begin position="78"/>
        <end position="99"/>
    </location>
</feature>
<feature type="transmembrane region" description="Helical" evidence="18">
    <location>
        <begin position="111"/>
        <end position="134"/>
    </location>
</feature>
<evidence type="ECO:0000256" key="15">
    <source>
        <dbReference type="ARBA" id="ARBA00023136"/>
    </source>
</evidence>
<dbReference type="InterPro" id="IPR016174">
    <property type="entry name" value="Di-haem_cyt_TM"/>
</dbReference>
<dbReference type="InterPro" id="IPR005798">
    <property type="entry name" value="Cyt_b/b6_C"/>
</dbReference>
<comment type="cofactor">
    <cofactor evidence="18">
        <name>heme b</name>
        <dbReference type="ChEBI" id="CHEBI:60344"/>
    </cofactor>
    <text evidence="18">Binds 2 heme groups non-covalently.</text>
</comment>
<feature type="binding site" description="axial binding residue" evidence="17">
    <location>
        <position position="197"/>
    </location>
    <ligand>
        <name>heme b</name>
        <dbReference type="ChEBI" id="CHEBI:60344"/>
        <label>b566</label>
    </ligand>
    <ligandPart>
        <name>Fe</name>
        <dbReference type="ChEBI" id="CHEBI:18248"/>
    </ligandPart>
</feature>
<evidence type="ECO:0000256" key="17">
    <source>
        <dbReference type="PIRSR" id="PIRSR038885-2"/>
    </source>
</evidence>
<name>A0A0F6Q0W4_9BILA</name>
<dbReference type="InterPro" id="IPR036150">
    <property type="entry name" value="Cyt_b/b6_C_sf"/>
</dbReference>
<organism evidence="21">
    <name type="scientific">Lepidodermella squamata</name>
    <dbReference type="NCBI Taxonomy" id="1194616"/>
    <lineage>
        <taxon>Eukaryota</taxon>
        <taxon>Metazoa</taxon>
        <taxon>Spiralia</taxon>
        <taxon>Lophotrochozoa</taxon>
        <taxon>Gastrotricha</taxon>
        <taxon>Chaetonotida</taxon>
        <taxon>Paucitubulatina</taxon>
        <taxon>Chaetonotidae</taxon>
        <taxon>Lepidodermella</taxon>
    </lineage>
</organism>
<protein>
    <recommendedName>
        <fullName evidence="3 18">Cytochrome b</fullName>
    </recommendedName>
</protein>
<evidence type="ECO:0000256" key="7">
    <source>
        <dbReference type="ARBA" id="ARBA00022692"/>
    </source>
</evidence>
<dbReference type="PANTHER" id="PTHR19271:SF16">
    <property type="entry name" value="CYTOCHROME B"/>
    <property type="match status" value="1"/>
</dbReference>
<dbReference type="GO" id="GO:0046872">
    <property type="term" value="F:metal ion binding"/>
    <property type="evidence" value="ECO:0007669"/>
    <property type="project" value="UniProtKB-UniRule"/>
</dbReference>
<feature type="binding site" description="axial binding residue" evidence="17">
    <location>
        <position position="183"/>
    </location>
    <ligand>
        <name>heme b</name>
        <dbReference type="ChEBI" id="CHEBI:60344"/>
        <label>b562</label>
    </ligand>
    <ligandPart>
        <name>Fe</name>
        <dbReference type="ChEBI" id="CHEBI:18248"/>
    </ligandPart>
</feature>
<feature type="binding site" description="axial binding residue" evidence="17">
    <location>
        <position position="98"/>
    </location>
    <ligand>
        <name>heme b</name>
        <dbReference type="ChEBI" id="CHEBI:60344"/>
        <label>b566</label>
    </ligand>
    <ligandPart>
        <name>Fe</name>
        <dbReference type="ChEBI" id="CHEBI:18248"/>
    </ligandPart>
</feature>
<dbReference type="GO" id="GO:0045275">
    <property type="term" value="C:respiratory chain complex III"/>
    <property type="evidence" value="ECO:0007669"/>
    <property type="project" value="InterPro"/>
</dbReference>
<dbReference type="SUPFAM" id="SSF81342">
    <property type="entry name" value="Transmembrane di-heme cytochromes"/>
    <property type="match status" value="1"/>
</dbReference>
<sequence length="373" mass="41547">MWGGLRKDHDVLNFVNGMLVDLPSPSSLNWAWNVGSMLGLCLVIQLVTGLVLASGFCASTELAFSSVDAINREVWYGWMFRFLHANGASTFFVCLYAHLMRGLYYNGFRSVQVWGVGVLMLLLVMGTAFLGYVLPWGQMSFWAATVITNFISAIPYVGSDVVIWLWGGFAVGGPTLGRFYMFHFVLPFIITGCTILHLVLLHASGSKNPLGVESYVDKVTFAPLFAFKDLLGMVFVLWGLVAVCMYCPTIFMDAENFIMANQLVTPTHIKPEWYFLFGYAILRSVPNKLGGVVAMAGAMCMFWLAPVLWGGYNHNVAWGAVTRVVFWWFIASFIVLTWIGGCHVVSPFVIIGQIFSVLYFALFLVIMPIAMWV</sequence>
<dbReference type="CDD" id="cd00290">
    <property type="entry name" value="cytochrome_b_C"/>
    <property type="match status" value="1"/>
</dbReference>
<comment type="function">
    <text evidence="1 18">Component of the ubiquinol-cytochrome c reductase complex (complex III or cytochrome b-c1 complex) that is part of the mitochondrial respiratory chain. The b-c1 complex mediates electron transfer from ubiquinol to cytochrome c. Contributes to the generation of a proton gradient across the mitochondrial membrane that is then used for ATP synthesis.</text>
</comment>
<dbReference type="PROSITE" id="PS51003">
    <property type="entry name" value="CYTB_CTER"/>
    <property type="match status" value="1"/>
</dbReference>
<keyword evidence="13" id="KW-0830">Ubiquinone</keyword>
<keyword evidence="15 18" id="KW-0472">Membrane</keyword>
<keyword evidence="8 17" id="KW-0479">Metal-binding</keyword>
<dbReference type="Pfam" id="PF00032">
    <property type="entry name" value="Cytochrom_B_C"/>
    <property type="match status" value="1"/>
</dbReference>
<feature type="transmembrane region" description="Helical" evidence="18">
    <location>
        <begin position="347"/>
        <end position="372"/>
    </location>
</feature>
<geneLocation type="mitochondrion" evidence="21"/>
<keyword evidence="14 18" id="KW-0496">Mitochondrion</keyword>
<feature type="transmembrane region" description="Helical" evidence="18">
    <location>
        <begin position="324"/>
        <end position="341"/>
    </location>
</feature>
<comment type="similarity">
    <text evidence="18">Belongs to the cytochrome b family.</text>
</comment>